<dbReference type="SUPFAM" id="SSF52980">
    <property type="entry name" value="Restriction endonuclease-like"/>
    <property type="match status" value="1"/>
</dbReference>
<dbReference type="InterPro" id="IPR011604">
    <property type="entry name" value="PDDEXK-like_dom_sf"/>
</dbReference>
<organism evidence="2">
    <name type="scientific">viral metagenome</name>
    <dbReference type="NCBI Taxonomy" id="1070528"/>
    <lineage>
        <taxon>unclassified sequences</taxon>
        <taxon>metagenomes</taxon>
        <taxon>organismal metagenomes</taxon>
    </lineage>
</organism>
<proteinExistence type="predicted"/>
<dbReference type="EMBL" id="MT143892">
    <property type="protein sequence ID" value="QJB04948.1"/>
    <property type="molecule type" value="Genomic_DNA"/>
</dbReference>
<dbReference type="Gene3D" id="3.90.320.10">
    <property type="match status" value="1"/>
</dbReference>
<accession>A0A6M3MCN0</accession>
<evidence type="ECO:0000313" key="2">
    <source>
        <dbReference type="EMBL" id="QJB04948.1"/>
    </source>
</evidence>
<protein>
    <submittedName>
        <fullName evidence="2">Uncharacterized protein</fullName>
    </submittedName>
</protein>
<evidence type="ECO:0000313" key="1">
    <source>
        <dbReference type="EMBL" id="QJB00945.1"/>
    </source>
</evidence>
<dbReference type="EMBL" id="MT143703">
    <property type="protein sequence ID" value="QJB00945.1"/>
    <property type="molecule type" value="Genomic_DNA"/>
</dbReference>
<dbReference type="InterPro" id="IPR011335">
    <property type="entry name" value="Restrct_endonuc-II-like"/>
</dbReference>
<reference evidence="2" key="1">
    <citation type="submission" date="2020-03" db="EMBL/GenBank/DDBJ databases">
        <title>The deep terrestrial virosphere.</title>
        <authorList>
            <person name="Holmfeldt K."/>
            <person name="Nilsson E."/>
            <person name="Simone D."/>
            <person name="Lopez-Fernandez M."/>
            <person name="Wu X."/>
            <person name="de Brujin I."/>
            <person name="Lundin D."/>
            <person name="Andersson A."/>
            <person name="Bertilsson S."/>
            <person name="Dopson M."/>
        </authorList>
    </citation>
    <scope>NUCLEOTIDE SEQUENCE</scope>
    <source>
        <strain evidence="1">MM171A00156</strain>
        <strain evidence="2">MM171B00154</strain>
    </source>
</reference>
<dbReference type="AlphaFoldDB" id="A0A6M3MCN0"/>
<gene>
    <name evidence="1" type="ORF">MM171A00156_0039</name>
    <name evidence="2" type="ORF">MM171B00154_0059</name>
</gene>
<name>A0A6M3MCN0_9ZZZZ</name>
<sequence length="241" mass="27456">MKAFKFRASSLGRIMTDAQSIDPALLTEDLAVISRKTKKTDEEKALLAPLKERSLSAGAKTYLDQLAKEFVYGYEQTFSSKFTEKGSMVENDSIELYNSVFFSSLTKNAERRDNEWITGECDIVEPRKIIDIKSAWSLATFPATAAQAHDSDYEWQGRAYMWLWDKPEFVVAWCLVDTPPDLIGYEDETLHYVSHLNPALRVTTARYLRDQALEEKIKLKVQVANAYIEAAVRQIAAEHPM</sequence>